<feature type="region of interest" description="Disordered" evidence="5">
    <location>
        <begin position="236"/>
        <end position="377"/>
    </location>
</feature>
<reference evidence="7" key="1">
    <citation type="journal article" date="2004" name="Nature">
        <title>Genome duplication in the teleost fish Tetraodon nigroviridis reveals the early vertebrate proto-karyotype.</title>
        <authorList>
            <person name="Jaillon O."/>
            <person name="Aury J.-M."/>
            <person name="Brunet F."/>
            <person name="Petit J.-L."/>
            <person name="Stange-Thomann N."/>
            <person name="Mauceli E."/>
            <person name="Bouneau L."/>
            <person name="Fischer C."/>
            <person name="Ozouf-Costaz C."/>
            <person name="Bernot A."/>
            <person name="Nicaud S."/>
            <person name="Jaffe D."/>
            <person name="Fisher S."/>
            <person name="Lutfalla G."/>
            <person name="Dossat C."/>
            <person name="Segurens B."/>
            <person name="Dasilva C."/>
            <person name="Salanoubat M."/>
            <person name="Levy M."/>
            <person name="Boudet N."/>
            <person name="Castellano S."/>
            <person name="Anthouard V."/>
            <person name="Jubin C."/>
            <person name="Castelli V."/>
            <person name="Katinka M."/>
            <person name="Vacherie B."/>
            <person name="Biemont C."/>
            <person name="Skalli Z."/>
            <person name="Cattolico L."/>
            <person name="Poulain J."/>
            <person name="De Berardinis V."/>
            <person name="Cruaud C."/>
            <person name="Duprat S."/>
            <person name="Brottier P."/>
            <person name="Coutanceau J.-P."/>
            <person name="Gouzy J."/>
            <person name="Parra G."/>
            <person name="Lardier G."/>
            <person name="Chapple C."/>
            <person name="McKernan K.J."/>
            <person name="McEwan P."/>
            <person name="Bosak S."/>
            <person name="Kellis M."/>
            <person name="Volff J.-N."/>
            <person name="Guigo R."/>
            <person name="Zody M.C."/>
            <person name="Mesirov J."/>
            <person name="Lindblad-Toh K."/>
            <person name="Birren B."/>
            <person name="Nusbaum C."/>
            <person name="Kahn D."/>
            <person name="Robinson-Rechavi M."/>
            <person name="Laudet V."/>
            <person name="Schachter V."/>
            <person name="Quetier F."/>
            <person name="Saurin W."/>
            <person name="Scarpelli C."/>
            <person name="Wincker P."/>
            <person name="Lander E.S."/>
            <person name="Weissenbach J."/>
            <person name="Roest Crollius H."/>
        </authorList>
    </citation>
    <scope>NUCLEOTIDE SEQUENCE [LARGE SCALE GENOMIC DNA]</scope>
</reference>
<organism evidence="7">
    <name type="scientific">Tetraodon nigroviridis</name>
    <name type="common">Spotted green pufferfish</name>
    <name type="synonym">Chelonodon nigroviridis</name>
    <dbReference type="NCBI Taxonomy" id="99883"/>
    <lineage>
        <taxon>Eukaryota</taxon>
        <taxon>Metazoa</taxon>
        <taxon>Chordata</taxon>
        <taxon>Craniata</taxon>
        <taxon>Vertebrata</taxon>
        <taxon>Euteleostomi</taxon>
        <taxon>Actinopterygii</taxon>
        <taxon>Neopterygii</taxon>
        <taxon>Teleostei</taxon>
        <taxon>Neoteleostei</taxon>
        <taxon>Acanthomorphata</taxon>
        <taxon>Eupercaria</taxon>
        <taxon>Tetraodontiformes</taxon>
        <taxon>Tetradontoidea</taxon>
        <taxon>Tetraodontidae</taxon>
        <taxon>Tetraodon</taxon>
    </lineage>
</organism>
<feature type="compositionally biased region" description="Low complexity" evidence="5">
    <location>
        <begin position="93"/>
        <end position="107"/>
    </location>
</feature>
<feature type="compositionally biased region" description="Basic and acidic residues" evidence="5">
    <location>
        <begin position="238"/>
        <end position="247"/>
    </location>
</feature>
<dbReference type="PROSITE" id="PS51805">
    <property type="entry name" value="EPHD"/>
    <property type="match status" value="1"/>
</dbReference>
<sequence>MVSVSAAMELSSLDPALMGAECPGPSRLALGPAAPARPWTWPRSPSGTGRWAALRRPAPRSGAGAPPPAGPCPHGCSPNRLLAPAGPWSHSCSTESRAAAGSRAATAPPAPAAPPPRAAAETRATATSDVIFLVSSADEALLCSPFLQDSLGHMVAPPSPAASSLDQGCYRRSPPLSSPSPDSSYSEESSDSSLDVLLHRARPVVLLSALSAVYQGHAPFSLQVSSDDDSDVIELELAPERPSRGRLADAAPQSDEDKAPPTQRRAKNDAVGIYYESCESDDGGDFADRPSTPLEADRKSPQTASEGRRQESKTVSRRRSTQLTNQTEGGKRGGDQRPEGVTPERRRDQTTANEKPRRRWRKRRRLQEPPPAAEPEIRLRYADVREEKKRRAGGFRPFVHVDERTCVIVNFREDEDSVRAGLGAGRSAPPSVPGFVPNTSCCQPGRCPPDGERRAALLCCLCGQTANAMALGDLHGPYRPAGPAGGQQDRDGGAGGAGADPGSPPKAPPEFWIHEDCGIWAAGVFLVRGRLYGLEEAARLAQETVCSVCQQAGAIMGCFLKSCGRSFHYRCAVQSGCVLNEENFSVRCSDHQVTLTCA</sequence>
<dbReference type="InterPro" id="IPR013083">
    <property type="entry name" value="Znf_RING/FYVE/PHD"/>
</dbReference>
<evidence type="ECO:0000259" key="6">
    <source>
        <dbReference type="PROSITE" id="PS51805"/>
    </source>
</evidence>
<dbReference type="PANTHER" id="PTHR14955">
    <property type="entry name" value="RETINOIC ACID INDUCED 1/TRANSCRIPTION FACTOR 20"/>
    <property type="match status" value="1"/>
</dbReference>
<dbReference type="Gene3D" id="3.30.40.10">
    <property type="entry name" value="Zinc/RING finger domain, C3HC4 (zinc finger)"/>
    <property type="match status" value="1"/>
</dbReference>
<gene>
    <name evidence="7" type="ORF">GSTENG00021223001</name>
</gene>
<dbReference type="SMART" id="SM00249">
    <property type="entry name" value="PHD"/>
    <property type="match status" value="1"/>
</dbReference>
<feature type="compositionally biased region" description="Basic and acidic residues" evidence="5">
    <location>
        <begin position="329"/>
        <end position="349"/>
    </location>
</feature>
<dbReference type="KEGG" id="tng:GSTEN00021223G001"/>
<proteinExistence type="predicted"/>
<dbReference type="InterPro" id="IPR001965">
    <property type="entry name" value="Znf_PHD"/>
</dbReference>
<dbReference type="GO" id="GO:0006357">
    <property type="term" value="P:regulation of transcription by RNA polymerase II"/>
    <property type="evidence" value="ECO:0007669"/>
    <property type="project" value="TreeGrafter"/>
</dbReference>
<evidence type="ECO:0000256" key="1">
    <source>
        <dbReference type="ARBA" id="ARBA00022553"/>
    </source>
</evidence>
<evidence type="ECO:0000313" key="7">
    <source>
        <dbReference type="EMBL" id="CAG02210.1"/>
    </source>
</evidence>
<keyword evidence="3" id="KW-0863">Zinc-finger</keyword>
<comment type="caution">
    <text evidence="7">The sequence shown here is derived from an EMBL/GenBank/DDBJ whole genome shotgun (WGS) entry which is preliminary data.</text>
</comment>
<feature type="compositionally biased region" description="Pro residues" evidence="5">
    <location>
        <begin position="108"/>
        <end position="117"/>
    </location>
</feature>
<dbReference type="EMBL" id="CAAE01014679">
    <property type="protein sequence ID" value="CAG02210.1"/>
    <property type="molecule type" value="Genomic_DNA"/>
</dbReference>
<feature type="region of interest" description="Disordered" evidence="5">
    <location>
        <begin position="157"/>
        <end position="193"/>
    </location>
</feature>
<feature type="domain" description="PHD-type" evidence="6">
    <location>
        <begin position="480"/>
        <end position="592"/>
    </location>
</feature>
<dbReference type="GO" id="GO:0005634">
    <property type="term" value="C:nucleus"/>
    <property type="evidence" value="ECO:0007669"/>
    <property type="project" value="TreeGrafter"/>
</dbReference>
<dbReference type="GO" id="GO:0008270">
    <property type="term" value="F:zinc ion binding"/>
    <property type="evidence" value="ECO:0007669"/>
    <property type="project" value="UniProtKB-KW"/>
</dbReference>
<keyword evidence="2" id="KW-0479">Metal-binding</keyword>
<dbReference type="AlphaFoldDB" id="Q4SAX2"/>
<accession>Q4SAX2</accession>
<keyword evidence="1" id="KW-0597">Phosphoprotein</keyword>
<feature type="non-terminal residue" evidence="7">
    <location>
        <position position="598"/>
    </location>
</feature>
<dbReference type="InterPro" id="IPR052440">
    <property type="entry name" value="Trans_Reg/Chrom_Remod"/>
</dbReference>
<dbReference type="InterPro" id="IPR034732">
    <property type="entry name" value="EPHD"/>
</dbReference>
<dbReference type="Pfam" id="PF13771">
    <property type="entry name" value="zf-HC5HC2H"/>
    <property type="match status" value="1"/>
</dbReference>
<feature type="compositionally biased region" description="Basic and acidic residues" evidence="5">
    <location>
        <begin position="295"/>
        <end position="314"/>
    </location>
</feature>
<feature type="region of interest" description="Disordered" evidence="5">
    <location>
        <begin position="29"/>
        <end position="122"/>
    </location>
</feature>
<evidence type="ECO:0000256" key="2">
    <source>
        <dbReference type="ARBA" id="ARBA00022723"/>
    </source>
</evidence>
<feature type="compositionally biased region" description="Basic residues" evidence="5">
    <location>
        <begin position="356"/>
        <end position="365"/>
    </location>
</feature>
<feature type="region of interest" description="Disordered" evidence="5">
    <location>
        <begin position="478"/>
        <end position="505"/>
    </location>
</feature>
<reference evidence="7" key="2">
    <citation type="submission" date="2004-02" db="EMBL/GenBank/DDBJ databases">
        <authorList>
            <consortium name="Genoscope"/>
            <consortium name="Whitehead Institute Centre for Genome Research"/>
        </authorList>
    </citation>
    <scope>NUCLEOTIDE SEQUENCE</scope>
</reference>
<keyword evidence="4" id="KW-0862">Zinc</keyword>
<dbReference type="PANTHER" id="PTHR14955:SF8">
    <property type="entry name" value="SI:CH211-165G14.1-RELATED"/>
    <property type="match status" value="1"/>
</dbReference>
<name>Q4SAX2_TETNG</name>
<feature type="compositionally biased region" description="Low complexity" evidence="5">
    <location>
        <begin position="170"/>
        <end position="193"/>
    </location>
</feature>
<evidence type="ECO:0000256" key="5">
    <source>
        <dbReference type="SAM" id="MobiDB-lite"/>
    </source>
</evidence>
<evidence type="ECO:0000256" key="3">
    <source>
        <dbReference type="ARBA" id="ARBA00022771"/>
    </source>
</evidence>
<dbReference type="OrthoDB" id="10029243at2759"/>
<feature type="compositionally biased region" description="Low complexity" evidence="5">
    <location>
        <begin position="29"/>
        <end position="64"/>
    </location>
</feature>
<protein>
    <submittedName>
        <fullName evidence="7">(spotted green pufferfish) hypothetical protein</fullName>
    </submittedName>
</protein>
<evidence type="ECO:0000256" key="4">
    <source>
        <dbReference type="ARBA" id="ARBA00022833"/>
    </source>
</evidence>